<comment type="caution">
    <text evidence="2">The sequence shown here is derived from an EMBL/GenBank/DDBJ whole genome shotgun (WGS) entry which is preliminary data.</text>
</comment>
<accession>A0AAU9LSJ6</accession>
<organism evidence="2 3">
    <name type="scientific">Lactuca virosa</name>
    <dbReference type="NCBI Taxonomy" id="75947"/>
    <lineage>
        <taxon>Eukaryota</taxon>
        <taxon>Viridiplantae</taxon>
        <taxon>Streptophyta</taxon>
        <taxon>Embryophyta</taxon>
        <taxon>Tracheophyta</taxon>
        <taxon>Spermatophyta</taxon>
        <taxon>Magnoliopsida</taxon>
        <taxon>eudicotyledons</taxon>
        <taxon>Gunneridae</taxon>
        <taxon>Pentapetalae</taxon>
        <taxon>asterids</taxon>
        <taxon>campanulids</taxon>
        <taxon>Asterales</taxon>
        <taxon>Asteraceae</taxon>
        <taxon>Cichorioideae</taxon>
        <taxon>Cichorieae</taxon>
        <taxon>Lactucinae</taxon>
        <taxon>Lactuca</taxon>
    </lineage>
</organism>
<dbReference type="Proteomes" id="UP001157418">
    <property type="component" value="Unassembled WGS sequence"/>
</dbReference>
<keyword evidence="1" id="KW-1133">Transmembrane helix</keyword>
<proteinExistence type="predicted"/>
<gene>
    <name evidence="2" type="ORF">LVIROSA_LOCUS2650</name>
</gene>
<dbReference type="PANTHER" id="PTHR35307">
    <property type="entry name" value="PROTEIN, PUTATIVE-RELATED"/>
    <property type="match status" value="1"/>
</dbReference>
<keyword evidence="3" id="KW-1185">Reference proteome</keyword>
<feature type="transmembrane region" description="Helical" evidence="1">
    <location>
        <begin position="133"/>
        <end position="151"/>
    </location>
</feature>
<evidence type="ECO:0000256" key="1">
    <source>
        <dbReference type="SAM" id="Phobius"/>
    </source>
</evidence>
<evidence type="ECO:0000313" key="2">
    <source>
        <dbReference type="EMBL" id="CAH1414754.1"/>
    </source>
</evidence>
<feature type="transmembrane region" description="Helical" evidence="1">
    <location>
        <begin position="208"/>
        <end position="229"/>
    </location>
</feature>
<keyword evidence="1" id="KW-0472">Membrane</keyword>
<feature type="transmembrane region" description="Helical" evidence="1">
    <location>
        <begin position="423"/>
        <end position="443"/>
    </location>
</feature>
<dbReference type="AlphaFoldDB" id="A0AAU9LSJ6"/>
<protein>
    <submittedName>
        <fullName evidence="2">Uncharacterized protein</fullName>
    </submittedName>
</protein>
<name>A0AAU9LSJ6_9ASTR</name>
<dbReference type="EMBL" id="CAKMRJ010000001">
    <property type="protein sequence ID" value="CAH1414754.1"/>
    <property type="molecule type" value="Genomic_DNA"/>
</dbReference>
<keyword evidence="1" id="KW-0812">Transmembrane</keyword>
<evidence type="ECO:0000313" key="3">
    <source>
        <dbReference type="Proteomes" id="UP001157418"/>
    </source>
</evidence>
<feature type="transmembrane region" description="Helical" evidence="1">
    <location>
        <begin position="61"/>
        <end position="84"/>
    </location>
</feature>
<feature type="transmembrane region" description="Helical" evidence="1">
    <location>
        <begin position="96"/>
        <end position="113"/>
    </location>
</feature>
<feature type="transmembrane region" description="Helical" evidence="1">
    <location>
        <begin position="322"/>
        <end position="346"/>
    </location>
</feature>
<feature type="transmembrane region" description="Helical" evidence="1">
    <location>
        <begin position="158"/>
        <end position="178"/>
    </location>
</feature>
<feature type="transmembrane region" description="Helical" evidence="1">
    <location>
        <begin position="289"/>
        <end position="316"/>
    </location>
</feature>
<sequence length="771" mass="88236">MGSYFHSSDYCYDIVSPIYYKENRSSSGVLVNLTNENIESLKYFCDEKLHVEVEDKYNEPVAWIGIYISIASLFCIVAMAADLWNGFRKRKYCFPCKYFSLNAVSITMIAVAVKLPMDLNSPMGGYVDQLAKQGSLIFMCVMIANLIPSLASMDNKALFANVIGLAILIITMIVNVYMQINTGVIEHKVFSLRIGKYTFIKPHFMNVAYIYVAMLLFFLVILISSAIIVPTSKQILQLKYQATMKTTLNDQYPNETFAIEKLREHMKRYWIMAETGSPQFVMANNPLSFASGVICVIGLVIYINLLSSIFMTPILLRYQSDYKWSVIAIVTTQSIGVMVGVIAPIFRCSTVLSFKSFSRWNRNHLDVFKVETYWIKELCEWKESHITFLSNGRRSRRLMRILKNLVLIPSIGFQKTVVVSCKIIGLIPVLVLLIFMCCSYYFMSLKEMIFSPPSSSSDDIGEFEELSNYVLFLEDNMELSERTFKRISNSINHLIEKAEKEQDNNLVKFLEKSIGRFEGVEKFDIYEVQPLLSIKLPNSWSLPIVTLTCIAIALPNIGKDATNRLIKCVGEGLFYTRVVEENLNNGCKYVNIQKATMTLWDEVEDNHKWLGKTLEKNAYKGKTSREILEWFAHKAEEIVIEVSKSTNGEEPVEYLPRKLIVANSMYRIAHSIMLTYQSNILGITEEQLFALLSHMIADILVACFTNIPQVITMKCHESAIEKREASVEAAAKLLGRTTKIIKRLEMHQLPNIDHEKIAYIDEWRFHLQCIP</sequence>
<reference evidence="2 3" key="1">
    <citation type="submission" date="2022-01" db="EMBL/GenBank/DDBJ databases">
        <authorList>
            <person name="Xiong W."/>
            <person name="Schranz E."/>
        </authorList>
    </citation>
    <scope>NUCLEOTIDE SEQUENCE [LARGE SCALE GENOMIC DNA]</scope>
</reference>
<dbReference type="PANTHER" id="PTHR35307:SF8">
    <property type="entry name" value="GUSTATORY RECEPTOR"/>
    <property type="match status" value="1"/>
</dbReference>